<dbReference type="SUPFAM" id="SSF54909">
    <property type="entry name" value="Dimeric alpha+beta barrel"/>
    <property type="match status" value="1"/>
</dbReference>
<dbReference type="Proteomes" id="UP000320421">
    <property type="component" value="Chromosome"/>
</dbReference>
<dbReference type="OrthoDB" id="9808130at2"/>
<feature type="domain" description="Stress-response A/B barrel" evidence="1">
    <location>
        <begin position="2"/>
        <end position="93"/>
    </location>
</feature>
<evidence type="ECO:0000313" key="2">
    <source>
        <dbReference type="EMBL" id="QDT23293.1"/>
    </source>
</evidence>
<protein>
    <submittedName>
        <fullName evidence="2">Stress responsive A/B Barrel Domain protein</fullName>
    </submittedName>
</protein>
<accession>A0A517PV85</accession>
<dbReference type="SMART" id="SM00886">
    <property type="entry name" value="Dabb"/>
    <property type="match status" value="1"/>
</dbReference>
<dbReference type="EMBL" id="CP036266">
    <property type="protein sequence ID" value="QDT23293.1"/>
    <property type="molecule type" value="Genomic_DNA"/>
</dbReference>
<dbReference type="InterPro" id="IPR011008">
    <property type="entry name" value="Dimeric_a/b-barrel"/>
</dbReference>
<keyword evidence="3" id="KW-1185">Reference proteome</keyword>
<dbReference type="PROSITE" id="PS51502">
    <property type="entry name" value="S_R_A_B_BARREL"/>
    <property type="match status" value="1"/>
</dbReference>
<reference evidence="2 3" key="1">
    <citation type="submission" date="2019-02" db="EMBL/GenBank/DDBJ databases">
        <title>Deep-cultivation of Planctomycetes and their phenomic and genomic characterization uncovers novel biology.</title>
        <authorList>
            <person name="Wiegand S."/>
            <person name="Jogler M."/>
            <person name="Boedeker C."/>
            <person name="Pinto D."/>
            <person name="Vollmers J."/>
            <person name="Rivas-Marin E."/>
            <person name="Kohn T."/>
            <person name="Peeters S.H."/>
            <person name="Heuer A."/>
            <person name="Rast P."/>
            <person name="Oberbeckmann S."/>
            <person name="Bunk B."/>
            <person name="Jeske O."/>
            <person name="Meyerdierks A."/>
            <person name="Storesund J.E."/>
            <person name="Kallscheuer N."/>
            <person name="Luecker S."/>
            <person name="Lage O.M."/>
            <person name="Pohl T."/>
            <person name="Merkel B.J."/>
            <person name="Hornburger P."/>
            <person name="Mueller R.-W."/>
            <person name="Bruemmer F."/>
            <person name="Labrenz M."/>
            <person name="Spormann A.M."/>
            <person name="Op den Camp H."/>
            <person name="Overmann J."/>
            <person name="Amann R."/>
            <person name="Jetten M.S.M."/>
            <person name="Mascher T."/>
            <person name="Medema M.H."/>
            <person name="Devos D.P."/>
            <person name="Kaster A.-K."/>
            <person name="Ovreas L."/>
            <person name="Rohde M."/>
            <person name="Galperin M.Y."/>
            <person name="Jogler C."/>
        </authorList>
    </citation>
    <scope>NUCLEOTIDE SEQUENCE [LARGE SCALE GENOMIC DNA]</scope>
    <source>
        <strain evidence="2 3">HG66A1</strain>
    </source>
</reference>
<gene>
    <name evidence="2" type="ORF">HG66A1_51100</name>
</gene>
<evidence type="ECO:0000313" key="3">
    <source>
        <dbReference type="Proteomes" id="UP000320421"/>
    </source>
</evidence>
<sequence>MIEHTVTFRLKSAPGSAAEQTFLAAAADLAAIPGVKDFTIRRQTSPKNDHTFGISMKFATQEEFDFYSNHQAHQDFIQEHWLTTVEDFQEADFESLDTVAH</sequence>
<dbReference type="InterPro" id="IPR013097">
    <property type="entry name" value="Dabb"/>
</dbReference>
<proteinExistence type="predicted"/>
<dbReference type="Pfam" id="PF07876">
    <property type="entry name" value="Dabb"/>
    <property type="match status" value="1"/>
</dbReference>
<name>A0A517PV85_9PLAN</name>
<dbReference type="AlphaFoldDB" id="A0A517PV85"/>
<dbReference type="Gene3D" id="3.30.70.100">
    <property type="match status" value="1"/>
</dbReference>
<organism evidence="2 3">
    <name type="scientific">Gimesia chilikensis</name>
    <dbReference type="NCBI Taxonomy" id="2605989"/>
    <lineage>
        <taxon>Bacteria</taxon>
        <taxon>Pseudomonadati</taxon>
        <taxon>Planctomycetota</taxon>
        <taxon>Planctomycetia</taxon>
        <taxon>Planctomycetales</taxon>
        <taxon>Planctomycetaceae</taxon>
        <taxon>Gimesia</taxon>
    </lineage>
</organism>
<dbReference type="RefSeq" id="WP_145190488.1">
    <property type="nucleotide sequence ID" value="NZ_CP036266.1"/>
</dbReference>
<evidence type="ECO:0000259" key="1">
    <source>
        <dbReference type="PROSITE" id="PS51502"/>
    </source>
</evidence>